<keyword evidence="2" id="KW-0934">Plastid</keyword>
<feature type="transmembrane region" description="Helical" evidence="1">
    <location>
        <begin position="6"/>
        <end position="26"/>
    </location>
</feature>
<keyword evidence="1" id="KW-0472">Membrane</keyword>
<dbReference type="Pfam" id="PF07444">
    <property type="entry name" value="Ycf66_N"/>
    <property type="match status" value="1"/>
</dbReference>
<dbReference type="InterPro" id="IPR010004">
    <property type="entry name" value="Uncharacterised_Ycf66"/>
</dbReference>
<feature type="transmembrane region" description="Helical" evidence="1">
    <location>
        <begin position="38"/>
        <end position="56"/>
    </location>
</feature>
<dbReference type="RefSeq" id="YP_009551115.1">
    <property type="nucleotide sequence ID" value="NC_040299.1"/>
</dbReference>
<keyword evidence="1" id="KW-0812">Transmembrane</keyword>
<geneLocation type="plastid" evidence="2"/>
<dbReference type="AlphaFoldDB" id="A0A410D2V9"/>
<reference evidence="2" key="1">
    <citation type="journal article" date="2019" name="Genome Biol. Evol.">
        <title>Plastid Genomes and Proteins Illuminate the Evolution of Eustigmatophyte Algae and Their Bacterial Endosymbionts.</title>
        <authorList>
            <person name="Sevcikova T."/>
            <person name="Yurchenko T."/>
            <person name="Fawley K.P."/>
            <person name="Amaral R."/>
            <person name="Strnad H."/>
            <person name="Santos L.M."/>
            <person name="Fawley M.W."/>
            <person name="Elias M."/>
        </authorList>
    </citation>
    <scope>NUCLEOTIDE SEQUENCE</scope>
    <source>
        <strain evidence="2">CAUP Q 401</strain>
    </source>
</reference>
<proteinExistence type="predicted"/>
<organism evidence="2">
    <name type="scientific">Pseudellipsoidion edaphicum</name>
    <dbReference type="NCBI Taxonomy" id="1431838"/>
    <lineage>
        <taxon>Eukaryota</taxon>
        <taxon>Sar</taxon>
        <taxon>Stramenopiles</taxon>
        <taxon>Ochrophyta</taxon>
        <taxon>Eustigmatophyceae</taxon>
        <taxon>Eustigmatales</taxon>
        <taxon>Neomonodaceae</taxon>
        <taxon>Pseudellipsoidion</taxon>
    </lineage>
</organism>
<protein>
    <submittedName>
        <fullName evidence="2">Uncharacterized protein</fullName>
    </submittedName>
</protein>
<sequence>MINIIFEPNILLAFLITVLMVLLYFLRIIKPQIARDQDIFFATIGLLYSSILVIHGWRLDPILLFSQVLINSILVPTCWENIRLRAIAYAFQKFKEEKNN</sequence>
<gene>
    <name evidence="2" type="primary">ycf66</name>
</gene>
<name>A0A410D2V9_9STRA</name>
<accession>A0A410D2V9</accession>
<keyword evidence="1" id="KW-1133">Transmembrane helix</keyword>
<dbReference type="GeneID" id="38948281"/>
<evidence type="ECO:0000256" key="1">
    <source>
        <dbReference type="SAM" id="Phobius"/>
    </source>
</evidence>
<dbReference type="EMBL" id="MK281457">
    <property type="protein sequence ID" value="QAA12056.1"/>
    <property type="molecule type" value="Genomic_DNA"/>
</dbReference>
<feature type="transmembrane region" description="Helical" evidence="1">
    <location>
        <begin position="62"/>
        <end position="79"/>
    </location>
</feature>
<evidence type="ECO:0000313" key="2">
    <source>
        <dbReference type="EMBL" id="QAA12056.1"/>
    </source>
</evidence>